<dbReference type="PANTHER" id="PTHR30373:SF2">
    <property type="entry name" value="UPF0603 PROTEIN YGCG"/>
    <property type="match status" value="1"/>
</dbReference>
<evidence type="ECO:0000313" key="4">
    <source>
        <dbReference type="Proteomes" id="UP000188912"/>
    </source>
</evidence>
<feature type="domain" description="TPM" evidence="2">
    <location>
        <begin position="71"/>
        <end position="193"/>
    </location>
</feature>
<dbReference type="InterPro" id="IPR007621">
    <property type="entry name" value="TPM_dom"/>
</dbReference>
<proteinExistence type="predicted"/>
<keyword evidence="1" id="KW-1133">Transmembrane helix</keyword>
<protein>
    <recommendedName>
        <fullName evidence="2">TPM domain-containing protein</fullName>
    </recommendedName>
</protein>
<name>A0A1U9JVU5_9HYPH</name>
<evidence type="ECO:0000259" key="2">
    <source>
        <dbReference type="Pfam" id="PF04536"/>
    </source>
</evidence>
<keyword evidence="1" id="KW-0472">Membrane</keyword>
<reference evidence="3 4" key="1">
    <citation type="journal article" date="2010" name="Science">
        <title>Genomic comparison of the ants Camponotus floridanus and Harpegnathos saltator.</title>
        <authorList>
            <person name="Bonasio R."/>
            <person name="Zhang G."/>
            <person name="Ye C."/>
            <person name="Mutti N.S."/>
            <person name="Fang X."/>
            <person name="Qin N."/>
            <person name="Donahue G."/>
            <person name="Yang P."/>
            <person name="Li Q."/>
            <person name="Li C."/>
            <person name="Zhang P."/>
            <person name="Huang Z."/>
            <person name="Berger S.L."/>
            <person name="Reinberg D."/>
            <person name="Wang J."/>
            <person name="Liebig J."/>
        </authorList>
    </citation>
    <scope>NUCLEOTIDE SEQUENCE [LARGE SCALE GENOMIC DNA]</scope>
    <source>
        <strain evidence="3 4">Hsal</strain>
    </source>
</reference>
<organism evidence="3 4">
    <name type="scientific">Candidatus Tokpelaia hoelldobleri</name>
    <dbReference type="NCBI Taxonomy" id="1902579"/>
    <lineage>
        <taxon>Bacteria</taxon>
        <taxon>Pseudomonadati</taxon>
        <taxon>Pseudomonadota</taxon>
        <taxon>Alphaproteobacteria</taxon>
        <taxon>Hyphomicrobiales</taxon>
        <taxon>Candidatus Tokpelaia</taxon>
    </lineage>
</organism>
<dbReference type="EMBL" id="CP017315">
    <property type="protein sequence ID" value="AQS41961.1"/>
    <property type="molecule type" value="Genomic_DNA"/>
</dbReference>
<evidence type="ECO:0000256" key="1">
    <source>
        <dbReference type="SAM" id="Phobius"/>
    </source>
</evidence>
<feature type="transmembrane region" description="Helical" evidence="1">
    <location>
        <begin position="258"/>
        <end position="279"/>
    </location>
</feature>
<keyword evidence="1" id="KW-0812">Transmembrane</keyword>
<gene>
    <name evidence="3" type="ORF">BHV28_12770</name>
</gene>
<dbReference type="PANTHER" id="PTHR30373">
    <property type="entry name" value="UPF0603 PROTEIN YGCG"/>
    <property type="match status" value="1"/>
</dbReference>
<sequence length="309" mass="32450">MKVYRRLEHFQEKWKHFSAGRCGKARNSGRASGVSRIQYTLIPAVLFFLAVLCQTGTAWAQVPLPQLVGRVVDNAAILDSATKAQLTATLAVWEQKTGDQLVVVTVPSLGFEDIESFANRLFRQWALGQARVNNGVLLVVAPNDRQVRIEVGYGLEGTLTDALSFVIINTWMLPAFRDGDYNKGVREGVGAIFSVLEGDSAGVEDRARAARAAAAKAAEQEEMIENIMGFVVFAIVFLIIVMPVLASVFGKKVGPNRYLWLGIVFTIGAAGGGFGGGGFGGGGFGGGMGGGGFGGGGGSSGGGGASGRW</sequence>
<evidence type="ECO:0000313" key="3">
    <source>
        <dbReference type="EMBL" id="AQS41961.1"/>
    </source>
</evidence>
<dbReference type="AlphaFoldDB" id="A0A1U9JVU5"/>
<dbReference type="STRING" id="1902579.BHV28_12770"/>
<feature type="transmembrane region" description="Helical" evidence="1">
    <location>
        <begin position="227"/>
        <end position="246"/>
    </location>
</feature>
<reference evidence="3 4" key="2">
    <citation type="journal article" date="2016" name="Sci. Rep.">
        <title>The genome of Rhizobiales bacteria in predatory ants reveals urease gene functions but no genes for nitrogen fixation.</title>
        <authorList>
            <person name="Neuvonen M.M."/>
            <person name="Tamarit D."/>
            <person name="Naslund K."/>
            <person name="Liebig J."/>
            <person name="Feldhaar H."/>
            <person name="Moran N.A."/>
            <person name="Guy L."/>
            <person name="Andersson S.G."/>
        </authorList>
    </citation>
    <scope>NUCLEOTIDE SEQUENCE [LARGE SCALE GENOMIC DNA]</scope>
    <source>
        <strain evidence="3 4">Hsal</strain>
    </source>
</reference>
<dbReference type="Proteomes" id="UP000188912">
    <property type="component" value="Chromosome"/>
</dbReference>
<dbReference type="Gene3D" id="3.10.310.50">
    <property type="match status" value="1"/>
</dbReference>
<dbReference type="Pfam" id="PF04536">
    <property type="entry name" value="TPM_phosphatase"/>
    <property type="match status" value="1"/>
</dbReference>
<accession>A0A1U9JVU5</accession>
<keyword evidence="4" id="KW-1185">Reference proteome</keyword>
<dbReference type="KEGG" id="thd:BHV28_12770"/>